<accession>A0ABP8ZAC5</accession>
<dbReference type="InterPro" id="IPR036188">
    <property type="entry name" value="FAD/NAD-bd_sf"/>
</dbReference>
<protein>
    <submittedName>
        <fullName evidence="6">NAD(P)/FAD-dependent oxidoreductase</fullName>
    </submittedName>
</protein>
<feature type="domain" description="FAD/NAD(P)-binding" evidence="5">
    <location>
        <begin position="2"/>
        <end position="293"/>
    </location>
</feature>
<evidence type="ECO:0000313" key="6">
    <source>
        <dbReference type="EMBL" id="GAA4751019.1"/>
    </source>
</evidence>
<dbReference type="Gene3D" id="3.50.50.60">
    <property type="entry name" value="FAD/NAD(P)-binding domain"/>
    <property type="match status" value="2"/>
</dbReference>
<sequence>MVVLGLGAGGEYAARKLADAGLDVVGVERELVGGECPFYGCTPSKLMIYSAHEGQGFARAAARIREANHDWHDDQHAGPLEEAGVRIVRGHGRLVGPGRVEVDGTTYDARLGVVLDTGTEPAVPPVDGLAGTPYWTNRDVMREVEAPGSLVVLGGGPIGCELAQAFARFGTRVALVEAEDRLLGPEEPEAAEVVTRVLRADGVDVRVGAELTRVQHDGGFVLEVGGDVVGADHLLVAVGRKPNLDDLGLETVGLDPGGDRIDTDERMRAAERLWAVGDITGKGAFTHVSLYQAKVAVADLLGADRPVADYRAVSRVTFTDPEVGSVGLTEQQARDTGTRIEVGHAEISRAARGWINEAEGVVKVVADADRGVLVGGTVVAPYGGEVLGLLTAAVHAEIPVETLRGMHYAYPTFHRAIAAALGDL</sequence>
<dbReference type="SUPFAM" id="SSF51905">
    <property type="entry name" value="FAD/NAD(P)-binding domain"/>
    <property type="match status" value="1"/>
</dbReference>
<evidence type="ECO:0000313" key="7">
    <source>
        <dbReference type="Proteomes" id="UP001499882"/>
    </source>
</evidence>
<dbReference type="SUPFAM" id="SSF55424">
    <property type="entry name" value="FAD/NAD-linked reductases, dimerisation (C-terminal) domain"/>
    <property type="match status" value="1"/>
</dbReference>
<dbReference type="InterPro" id="IPR004099">
    <property type="entry name" value="Pyr_nucl-diS_OxRdtase_dimer"/>
</dbReference>
<dbReference type="PANTHER" id="PTHR43014:SF2">
    <property type="entry name" value="MERCURIC REDUCTASE"/>
    <property type="match status" value="1"/>
</dbReference>
<evidence type="ECO:0000256" key="3">
    <source>
        <dbReference type="ARBA" id="ARBA00022827"/>
    </source>
</evidence>
<dbReference type="PRINTS" id="PR00411">
    <property type="entry name" value="PNDRDTASEI"/>
</dbReference>
<dbReference type="EMBL" id="BAABKN010000026">
    <property type="protein sequence ID" value="GAA4751019.1"/>
    <property type="molecule type" value="Genomic_DNA"/>
</dbReference>
<keyword evidence="7" id="KW-1185">Reference proteome</keyword>
<feature type="domain" description="Pyridine nucleotide-disulphide oxidoreductase dimerisation" evidence="4">
    <location>
        <begin position="313"/>
        <end position="418"/>
    </location>
</feature>
<dbReference type="PRINTS" id="PR00368">
    <property type="entry name" value="FADPNR"/>
</dbReference>
<dbReference type="InterPro" id="IPR023753">
    <property type="entry name" value="FAD/NAD-binding_dom"/>
</dbReference>
<comment type="caution">
    <text evidence="6">The sequence shown here is derived from an EMBL/GenBank/DDBJ whole genome shotgun (WGS) entry which is preliminary data.</text>
</comment>
<dbReference type="Pfam" id="PF07992">
    <property type="entry name" value="Pyr_redox_2"/>
    <property type="match status" value="1"/>
</dbReference>
<evidence type="ECO:0000259" key="5">
    <source>
        <dbReference type="Pfam" id="PF07992"/>
    </source>
</evidence>
<evidence type="ECO:0000256" key="1">
    <source>
        <dbReference type="ARBA" id="ARBA00001974"/>
    </source>
</evidence>
<gene>
    <name evidence="6" type="ORF">GCM10023350_40290</name>
</gene>
<dbReference type="Gene3D" id="3.30.390.30">
    <property type="match status" value="1"/>
</dbReference>
<proteinExistence type="predicted"/>
<evidence type="ECO:0000259" key="4">
    <source>
        <dbReference type="Pfam" id="PF02852"/>
    </source>
</evidence>
<dbReference type="InterPro" id="IPR016156">
    <property type="entry name" value="FAD/NAD-linked_Rdtase_dimer_sf"/>
</dbReference>
<keyword evidence="2" id="KW-0285">Flavoprotein</keyword>
<comment type="cofactor">
    <cofactor evidence="1">
        <name>FAD</name>
        <dbReference type="ChEBI" id="CHEBI:57692"/>
    </cofactor>
</comment>
<evidence type="ECO:0000256" key="2">
    <source>
        <dbReference type="ARBA" id="ARBA00022630"/>
    </source>
</evidence>
<dbReference type="Pfam" id="PF02852">
    <property type="entry name" value="Pyr_redox_dim"/>
    <property type="match status" value="1"/>
</dbReference>
<dbReference type="PANTHER" id="PTHR43014">
    <property type="entry name" value="MERCURIC REDUCTASE"/>
    <property type="match status" value="1"/>
</dbReference>
<keyword evidence="3" id="KW-0274">FAD</keyword>
<organism evidence="6 7">
    <name type="scientific">Nocardioides endophyticus</name>
    <dbReference type="NCBI Taxonomy" id="1353775"/>
    <lineage>
        <taxon>Bacteria</taxon>
        <taxon>Bacillati</taxon>
        <taxon>Actinomycetota</taxon>
        <taxon>Actinomycetes</taxon>
        <taxon>Propionibacteriales</taxon>
        <taxon>Nocardioidaceae</taxon>
        <taxon>Nocardioides</taxon>
    </lineage>
</organism>
<dbReference type="Proteomes" id="UP001499882">
    <property type="component" value="Unassembled WGS sequence"/>
</dbReference>
<name>A0ABP8ZAC5_9ACTN</name>
<reference evidence="7" key="1">
    <citation type="journal article" date="2019" name="Int. J. Syst. Evol. Microbiol.">
        <title>The Global Catalogue of Microorganisms (GCM) 10K type strain sequencing project: providing services to taxonomists for standard genome sequencing and annotation.</title>
        <authorList>
            <consortium name="The Broad Institute Genomics Platform"/>
            <consortium name="The Broad Institute Genome Sequencing Center for Infectious Disease"/>
            <person name="Wu L."/>
            <person name="Ma J."/>
        </authorList>
    </citation>
    <scope>NUCLEOTIDE SEQUENCE [LARGE SCALE GENOMIC DNA]</scope>
    <source>
        <strain evidence="7">JCM 18532</strain>
    </source>
</reference>